<dbReference type="AlphaFoldDB" id="A0A381V3K8"/>
<name>A0A381V3K8_9ZZZZ</name>
<protein>
    <recommendedName>
        <fullName evidence="6">Lipopolysaccharide assembly protein A domain-containing protein</fullName>
    </recommendedName>
</protein>
<keyword evidence="1" id="KW-1003">Cell membrane</keyword>
<organism evidence="7">
    <name type="scientific">marine metagenome</name>
    <dbReference type="NCBI Taxonomy" id="408172"/>
    <lineage>
        <taxon>unclassified sequences</taxon>
        <taxon>metagenomes</taxon>
        <taxon>ecological metagenomes</taxon>
    </lineage>
</organism>
<evidence type="ECO:0000259" key="6">
    <source>
        <dbReference type="Pfam" id="PF06305"/>
    </source>
</evidence>
<keyword evidence="3 5" id="KW-1133">Transmembrane helix</keyword>
<gene>
    <name evidence="7" type="ORF">METZ01_LOCUS87222</name>
</gene>
<evidence type="ECO:0000256" key="5">
    <source>
        <dbReference type="SAM" id="Phobius"/>
    </source>
</evidence>
<dbReference type="InterPro" id="IPR010445">
    <property type="entry name" value="LapA_dom"/>
</dbReference>
<evidence type="ECO:0000256" key="3">
    <source>
        <dbReference type="ARBA" id="ARBA00022989"/>
    </source>
</evidence>
<reference evidence="7" key="1">
    <citation type="submission" date="2018-05" db="EMBL/GenBank/DDBJ databases">
        <authorList>
            <person name="Lanie J.A."/>
            <person name="Ng W.-L."/>
            <person name="Kazmierczak K.M."/>
            <person name="Andrzejewski T.M."/>
            <person name="Davidsen T.M."/>
            <person name="Wayne K.J."/>
            <person name="Tettelin H."/>
            <person name="Glass J.I."/>
            <person name="Rusch D."/>
            <person name="Podicherti R."/>
            <person name="Tsui H.-C.T."/>
            <person name="Winkler M.E."/>
        </authorList>
    </citation>
    <scope>NUCLEOTIDE SEQUENCE</scope>
</reference>
<accession>A0A381V3K8</accession>
<dbReference type="GO" id="GO:0005886">
    <property type="term" value="C:plasma membrane"/>
    <property type="evidence" value="ECO:0007669"/>
    <property type="project" value="InterPro"/>
</dbReference>
<dbReference type="EMBL" id="UINC01007636">
    <property type="protein sequence ID" value="SVA34368.1"/>
    <property type="molecule type" value="Genomic_DNA"/>
</dbReference>
<proteinExistence type="predicted"/>
<evidence type="ECO:0000256" key="1">
    <source>
        <dbReference type="ARBA" id="ARBA00022475"/>
    </source>
</evidence>
<keyword evidence="2 5" id="KW-0812">Transmembrane</keyword>
<evidence type="ECO:0000256" key="4">
    <source>
        <dbReference type="ARBA" id="ARBA00023136"/>
    </source>
</evidence>
<sequence length="106" mass="11906">MRLVKIFGIILINLVLVYFLAQNAGEKVDLNLLFFSYENVPVFLIILFSLSIGILSGFLSAVIVVLSLKSQTRSLKEKNRLLTDELNDLRNVAIDEGIYDTEDGDL</sequence>
<feature type="transmembrane region" description="Helical" evidence="5">
    <location>
        <begin position="7"/>
        <end position="24"/>
    </location>
</feature>
<feature type="domain" description="Lipopolysaccharide assembly protein A" evidence="6">
    <location>
        <begin position="26"/>
        <end position="87"/>
    </location>
</feature>
<evidence type="ECO:0000313" key="7">
    <source>
        <dbReference type="EMBL" id="SVA34368.1"/>
    </source>
</evidence>
<dbReference type="Pfam" id="PF06305">
    <property type="entry name" value="LapA_dom"/>
    <property type="match status" value="1"/>
</dbReference>
<evidence type="ECO:0000256" key="2">
    <source>
        <dbReference type="ARBA" id="ARBA00022692"/>
    </source>
</evidence>
<keyword evidence="4 5" id="KW-0472">Membrane</keyword>
<feature type="transmembrane region" description="Helical" evidence="5">
    <location>
        <begin position="44"/>
        <end position="68"/>
    </location>
</feature>